<dbReference type="AlphaFoldDB" id="A0A194Q9K6"/>
<organism evidence="2 3">
    <name type="scientific">Papilio xuthus</name>
    <name type="common">Asian swallowtail butterfly</name>
    <dbReference type="NCBI Taxonomy" id="66420"/>
    <lineage>
        <taxon>Eukaryota</taxon>
        <taxon>Metazoa</taxon>
        <taxon>Ecdysozoa</taxon>
        <taxon>Arthropoda</taxon>
        <taxon>Hexapoda</taxon>
        <taxon>Insecta</taxon>
        <taxon>Pterygota</taxon>
        <taxon>Neoptera</taxon>
        <taxon>Endopterygota</taxon>
        <taxon>Lepidoptera</taxon>
        <taxon>Glossata</taxon>
        <taxon>Ditrysia</taxon>
        <taxon>Papilionoidea</taxon>
        <taxon>Papilionidae</taxon>
        <taxon>Papilioninae</taxon>
        <taxon>Papilio</taxon>
    </lineage>
</organism>
<sequence>MYEYVYVPGHTNRNITVLFSVFVGVGARCVQAALWPARRSDLRFLYD</sequence>
<feature type="transmembrane region" description="Helical" evidence="1">
    <location>
        <begin position="15"/>
        <end position="35"/>
    </location>
</feature>
<protein>
    <submittedName>
        <fullName evidence="2">Uncharacterized protein</fullName>
    </submittedName>
</protein>
<dbReference type="Proteomes" id="UP000053268">
    <property type="component" value="Unassembled WGS sequence"/>
</dbReference>
<keyword evidence="1" id="KW-0472">Membrane</keyword>
<evidence type="ECO:0000256" key="1">
    <source>
        <dbReference type="SAM" id="Phobius"/>
    </source>
</evidence>
<reference evidence="2 3" key="1">
    <citation type="journal article" date="2015" name="Nat. Commun.">
        <title>Outbred genome sequencing and CRISPR/Cas9 gene editing in butterflies.</title>
        <authorList>
            <person name="Li X."/>
            <person name="Fan D."/>
            <person name="Zhang W."/>
            <person name="Liu G."/>
            <person name="Zhang L."/>
            <person name="Zhao L."/>
            <person name="Fang X."/>
            <person name="Chen L."/>
            <person name="Dong Y."/>
            <person name="Chen Y."/>
            <person name="Ding Y."/>
            <person name="Zhao R."/>
            <person name="Feng M."/>
            <person name="Zhu Y."/>
            <person name="Feng Y."/>
            <person name="Jiang X."/>
            <person name="Zhu D."/>
            <person name="Xiang H."/>
            <person name="Feng X."/>
            <person name="Li S."/>
            <person name="Wang J."/>
            <person name="Zhang G."/>
            <person name="Kronforst M.R."/>
            <person name="Wang W."/>
        </authorList>
    </citation>
    <scope>NUCLEOTIDE SEQUENCE [LARGE SCALE GENOMIC DNA]</scope>
    <source>
        <strain evidence="2">Ya'a_city_454_Px</strain>
        <tissue evidence="2">Whole body</tissue>
    </source>
</reference>
<proteinExistence type="predicted"/>
<dbReference type="EMBL" id="KQ459252">
    <property type="protein sequence ID" value="KPJ02197.1"/>
    <property type="molecule type" value="Genomic_DNA"/>
</dbReference>
<keyword evidence="3" id="KW-1185">Reference proteome</keyword>
<evidence type="ECO:0000313" key="2">
    <source>
        <dbReference type="EMBL" id="KPJ02197.1"/>
    </source>
</evidence>
<name>A0A194Q9K6_PAPXU</name>
<keyword evidence="1" id="KW-1133">Transmembrane helix</keyword>
<evidence type="ECO:0000313" key="3">
    <source>
        <dbReference type="Proteomes" id="UP000053268"/>
    </source>
</evidence>
<gene>
    <name evidence="2" type="ORF">RR46_03472</name>
</gene>
<keyword evidence="1" id="KW-0812">Transmembrane</keyword>
<accession>A0A194Q9K6</accession>